<dbReference type="PANTHER" id="PTHR33383">
    <property type="entry name" value="MEMBRANE PROTEIN INSERTION EFFICIENCY FACTOR-RELATED"/>
    <property type="match status" value="1"/>
</dbReference>
<organism evidence="3 4">
    <name type="scientific">Rhodovibrio salinarum</name>
    <dbReference type="NCBI Taxonomy" id="1087"/>
    <lineage>
        <taxon>Bacteria</taxon>
        <taxon>Pseudomonadati</taxon>
        <taxon>Pseudomonadota</taxon>
        <taxon>Alphaproteobacteria</taxon>
        <taxon>Rhodospirillales</taxon>
        <taxon>Rhodovibrionaceae</taxon>
        <taxon>Rhodovibrio</taxon>
    </lineage>
</organism>
<keyword evidence="1" id="KW-1003">Cell membrane</keyword>
<dbReference type="Proteomes" id="UP000778970">
    <property type="component" value="Unassembled WGS sequence"/>
</dbReference>
<proteinExistence type="inferred from homology"/>
<dbReference type="InterPro" id="IPR002696">
    <property type="entry name" value="Membr_insert_effic_factor_YidD"/>
</dbReference>
<evidence type="ECO:0000256" key="2">
    <source>
        <dbReference type="SAM" id="MobiDB-lite"/>
    </source>
</evidence>
<evidence type="ECO:0000313" key="3">
    <source>
        <dbReference type="EMBL" id="MBK1696725.1"/>
    </source>
</evidence>
<dbReference type="EMBL" id="NRRE01000020">
    <property type="protein sequence ID" value="MBK1696725.1"/>
    <property type="molecule type" value="Genomic_DNA"/>
</dbReference>
<comment type="caution">
    <text evidence="3">The sequence shown here is derived from an EMBL/GenBank/DDBJ whole genome shotgun (WGS) entry which is preliminary data.</text>
</comment>
<dbReference type="AlphaFoldDB" id="A0A934QHQ0"/>
<reference evidence="3" key="2">
    <citation type="journal article" date="2020" name="Microorganisms">
        <title>Osmotic Adaptation and Compatible Solute Biosynthesis of Phototrophic Bacteria as Revealed from Genome Analyses.</title>
        <authorList>
            <person name="Imhoff J.F."/>
            <person name="Rahn T."/>
            <person name="Kunzel S."/>
            <person name="Keller A."/>
            <person name="Neulinger S.C."/>
        </authorList>
    </citation>
    <scope>NUCLEOTIDE SEQUENCE</scope>
    <source>
        <strain evidence="3">DSM 9154</strain>
    </source>
</reference>
<evidence type="ECO:0000313" key="4">
    <source>
        <dbReference type="Proteomes" id="UP000778970"/>
    </source>
</evidence>
<keyword evidence="1" id="KW-0472">Membrane</keyword>
<feature type="compositionally biased region" description="Basic and acidic residues" evidence="2">
    <location>
        <begin position="91"/>
        <end position="107"/>
    </location>
</feature>
<comment type="function">
    <text evidence="1">Could be involved in insertion of integral membrane proteins into the membrane.</text>
</comment>
<accession>A0A934QHQ0</accession>
<sequence length="107" mass="11318">MDGGAPARSGARCRRLPGALARGGVIALIYLYQAIASVFPKGCRFEPSCSNYGLEAVRVHGALAGGWLTLKRILRCRPGGGFGVDPVPPKDCPHAHGDSEDLRHPAR</sequence>
<dbReference type="SMART" id="SM01234">
    <property type="entry name" value="Haemolytic"/>
    <property type="match status" value="1"/>
</dbReference>
<comment type="similarity">
    <text evidence="1">Belongs to the UPF0161 family.</text>
</comment>
<protein>
    <recommendedName>
        <fullName evidence="1">Putative membrane protein insertion efficiency factor</fullName>
    </recommendedName>
</protein>
<evidence type="ECO:0000256" key="1">
    <source>
        <dbReference type="HAMAP-Rule" id="MF_00386"/>
    </source>
</evidence>
<dbReference type="HAMAP" id="MF_00386">
    <property type="entry name" value="UPF0161_YidD"/>
    <property type="match status" value="1"/>
</dbReference>
<dbReference type="Pfam" id="PF01809">
    <property type="entry name" value="YidD"/>
    <property type="match status" value="1"/>
</dbReference>
<name>A0A934QHQ0_9PROT</name>
<reference evidence="3" key="1">
    <citation type="submission" date="2017-08" db="EMBL/GenBank/DDBJ databases">
        <authorList>
            <person name="Imhoff J.F."/>
            <person name="Rahn T."/>
            <person name="Kuenzel S."/>
            <person name="Neulinger S.C."/>
        </authorList>
    </citation>
    <scope>NUCLEOTIDE SEQUENCE</scope>
    <source>
        <strain evidence="3">DSM 9154</strain>
    </source>
</reference>
<comment type="subcellular location">
    <subcellularLocation>
        <location evidence="1">Cell membrane</location>
        <topology evidence="1">Peripheral membrane protein</topology>
        <orientation evidence="1">Cytoplasmic side</orientation>
    </subcellularLocation>
</comment>
<keyword evidence="4" id="KW-1185">Reference proteome</keyword>
<gene>
    <name evidence="3" type="ORF">CKO21_05650</name>
</gene>
<dbReference type="NCBIfam" id="TIGR00278">
    <property type="entry name" value="membrane protein insertion efficiency factor YidD"/>
    <property type="match status" value="1"/>
</dbReference>
<dbReference type="PANTHER" id="PTHR33383:SF1">
    <property type="entry name" value="MEMBRANE PROTEIN INSERTION EFFICIENCY FACTOR-RELATED"/>
    <property type="match status" value="1"/>
</dbReference>
<dbReference type="GO" id="GO:0005886">
    <property type="term" value="C:plasma membrane"/>
    <property type="evidence" value="ECO:0007669"/>
    <property type="project" value="UniProtKB-SubCell"/>
</dbReference>
<feature type="region of interest" description="Disordered" evidence="2">
    <location>
        <begin position="85"/>
        <end position="107"/>
    </location>
</feature>